<dbReference type="KEGG" id="hil:HICON_12700"/>
<sequence length="261" mass="29960">MRFIMKISFHSVLIGLASFIGVQQGVIASPSSHQSISTESAEALKQQFSMALAKQDKQQITNLQKKLTALFSLPPQFLDNQIQISEKILTRIFKTDKNLTPKFLDYLYFEPINTVDANLIQEMKKNLLVSFLANDQAKIYIRQTDNSEQFVQTLMERGAKADQIILLSLNAKGIFQKIIEQIRQDFPNQTIFSITENRISLITPSSEIKSRLALANMMFNRQFKGVEVDDFSYLDQPRENLQHNNDAIRYRTFQAMLEGLN</sequence>
<gene>
    <name evidence="1" type="ORF">HICON_12700</name>
</gene>
<dbReference type="AlphaFoldDB" id="A0AAV2U470"/>
<proteinExistence type="predicted"/>
<dbReference type="Proteomes" id="UP000006797">
    <property type="component" value="Chromosome"/>
</dbReference>
<evidence type="ECO:0008006" key="3">
    <source>
        <dbReference type="Google" id="ProtNLM"/>
    </source>
</evidence>
<reference evidence="1 2" key="1">
    <citation type="journal article" date="2012" name="Emerg. Infect. Dis.">
        <title>Lineage-specific Virulence Determinants of Haemophilus influenzae Biogroup aegyptius.</title>
        <authorList>
            <person name="Strouts F.R."/>
            <person name="Power P."/>
            <person name="Croucher N.J."/>
            <person name="Corton N."/>
            <person name="van Tonder A."/>
            <person name="Quail M.A."/>
            <person name="Langford P.R."/>
            <person name="Hudson M.J."/>
            <person name="Parkhill J."/>
            <person name="Kroll J.S."/>
            <person name="Bentley S.D."/>
        </authorList>
    </citation>
    <scope>NUCLEOTIDE SEQUENCE [LARGE SCALE GENOMIC DNA]</scope>
    <source>
        <strain evidence="1 2">F3047</strain>
    </source>
</reference>
<organism evidence="1 2">
    <name type="scientific">Haemophilus influenzae F3047</name>
    <dbReference type="NCBI Taxonomy" id="935897"/>
    <lineage>
        <taxon>Bacteria</taxon>
        <taxon>Pseudomonadati</taxon>
        <taxon>Pseudomonadota</taxon>
        <taxon>Gammaproteobacteria</taxon>
        <taxon>Pasteurellales</taxon>
        <taxon>Pasteurellaceae</taxon>
        <taxon>Haemophilus</taxon>
    </lineage>
</organism>
<name>A0AAV2U470_HAEIF</name>
<protein>
    <recommendedName>
        <fullName evidence="3">Shikimate kinase</fullName>
    </recommendedName>
</protein>
<accession>A0AAV2U470</accession>
<evidence type="ECO:0000313" key="1">
    <source>
        <dbReference type="EMBL" id="CBY86733.1"/>
    </source>
</evidence>
<evidence type="ECO:0000313" key="2">
    <source>
        <dbReference type="Proteomes" id="UP000006797"/>
    </source>
</evidence>
<dbReference type="EMBL" id="FQ670204">
    <property type="protein sequence ID" value="CBY86733.1"/>
    <property type="molecule type" value="Genomic_DNA"/>
</dbReference>